<feature type="signal peptide" evidence="1">
    <location>
        <begin position="1"/>
        <end position="20"/>
    </location>
</feature>
<gene>
    <name evidence="2" type="ORF">JIN78_04845</name>
</gene>
<organism evidence="2 3">
    <name type="scientific">Roseibacillus ishigakijimensis</name>
    <dbReference type="NCBI Taxonomy" id="454146"/>
    <lineage>
        <taxon>Bacteria</taxon>
        <taxon>Pseudomonadati</taxon>
        <taxon>Verrucomicrobiota</taxon>
        <taxon>Verrucomicrobiia</taxon>
        <taxon>Verrucomicrobiales</taxon>
        <taxon>Verrucomicrobiaceae</taxon>
        <taxon>Roseibacillus</taxon>
    </lineage>
</organism>
<evidence type="ECO:0000313" key="2">
    <source>
        <dbReference type="EMBL" id="MBK1833382.1"/>
    </source>
</evidence>
<sequence>MKFLSAFSSLLLILSLFACAGYQLGGTKPTALAHVDRLQVPLAKNSTQIPRAAAFVTNGVVDALVRDGTYRLGTADSAQARLEVEFHEVNFRALRTDRENRLRPEELSMTIRLRWKVVDSADPLKVLDSGVSTGRTTYFADANLQTAQQAALNDAIQRAAVSLVARLADGF</sequence>
<keyword evidence="1" id="KW-0732">Signal</keyword>
<dbReference type="PROSITE" id="PS51257">
    <property type="entry name" value="PROKAR_LIPOPROTEIN"/>
    <property type="match status" value="1"/>
</dbReference>
<evidence type="ECO:0000313" key="3">
    <source>
        <dbReference type="Proteomes" id="UP000604083"/>
    </source>
</evidence>
<dbReference type="EMBL" id="JAENIO010000008">
    <property type="protein sequence ID" value="MBK1833382.1"/>
    <property type="molecule type" value="Genomic_DNA"/>
</dbReference>
<dbReference type="GO" id="GO:0043165">
    <property type="term" value="P:Gram-negative-bacterium-type cell outer membrane assembly"/>
    <property type="evidence" value="ECO:0007669"/>
    <property type="project" value="InterPro"/>
</dbReference>
<name>A0A934RPD3_9BACT</name>
<evidence type="ECO:0008006" key="4">
    <source>
        <dbReference type="Google" id="ProtNLM"/>
    </source>
</evidence>
<keyword evidence="3" id="KW-1185">Reference proteome</keyword>
<dbReference type="RefSeq" id="WP_200390816.1">
    <property type="nucleotide sequence ID" value="NZ_JAENIO010000008.1"/>
</dbReference>
<accession>A0A934RPD3</accession>
<evidence type="ECO:0000256" key="1">
    <source>
        <dbReference type="SAM" id="SignalP"/>
    </source>
</evidence>
<dbReference type="Proteomes" id="UP000604083">
    <property type="component" value="Unassembled WGS sequence"/>
</dbReference>
<protein>
    <recommendedName>
        <fullName evidence="4">Lipopolysaccharide-assembly</fullName>
    </recommendedName>
</protein>
<reference evidence="2" key="1">
    <citation type="submission" date="2021-01" db="EMBL/GenBank/DDBJ databases">
        <title>Modified the classification status of verrucomicrobia.</title>
        <authorList>
            <person name="Feng X."/>
        </authorList>
    </citation>
    <scope>NUCLEOTIDE SEQUENCE</scope>
    <source>
        <strain evidence="2">KCTC 12986</strain>
    </source>
</reference>
<dbReference type="AlphaFoldDB" id="A0A934RPD3"/>
<feature type="chain" id="PRO_5037956764" description="Lipopolysaccharide-assembly" evidence="1">
    <location>
        <begin position="21"/>
        <end position="171"/>
    </location>
</feature>
<proteinExistence type="predicted"/>
<dbReference type="GO" id="GO:0019867">
    <property type="term" value="C:outer membrane"/>
    <property type="evidence" value="ECO:0007669"/>
    <property type="project" value="InterPro"/>
</dbReference>
<comment type="caution">
    <text evidence="2">The sequence shown here is derived from an EMBL/GenBank/DDBJ whole genome shotgun (WGS) entry which is preliminary data.</text>
</comment>
<dbReference type="Gene3D" id="3.30.160.150">
    <property type="entry name" value="Lipoprotein like domain"/>
    <property type="match status" value="1"/>
</dbReference>